<evidence type="ECO:0000313" key="3">
    <source>
        <dbReference type="Proteomes" id="UP000324629"/>
    </source>
</evidence>
<protein>
    <submittedName>
        <fullName evidence="2">Uncharacterized protein</fullName>
    </submittedName>
</protein>
<keyword evidence="1" id="KW-1133">Transmembrane helix</keyword>
<feature type="transmembrane region" description="Helical" evidence="1">
    <location>
        <begin position="6"/>
        <end position="26"/>
    </location>
</feature>
<gene>
    <name evidence="2" type="ORF">DEA37_0000303</name>
</gene>
<name>A0A5J4NXQ8_9TREM</name>
<dbReference type="Proteomes" id="UP000324629">
    <property type="component" value="Unassembled WGS sequence"/>
</dbReference>
<keyword evidence="3" id="KW-1185">Reference proteome</keyword>
<accession>A0A5J4NXQ8</accession>
<reference evidence="2 3" key="1">
    <citation type="journal article" date="2019" name="Gigascience">
        <title>Whole-genome sequence of the oriental lung fluke Paragonimus westermani.</title>
        <authorList>
            <person name="Oey H."/>
            <person name="Zakrzewski M."/>
            <person name="Narain K."/>
            <person name="Devi K.R."/>
            <person name="Agatsuma T."/>
            <person name="Nawaratna S."/>
            <person name="Gobert G.N."/>
            <person name="Jones M.K."/>
            <person name="Ragan M.A."/>
            <person name="McManus D.P."/>
            <person name="Krause L."/>
        </authorList>
    </citation>
    <scope>NUCLEOTIDE SEQUENCE [LARGE SCALE GENOMIC DNA]</scope>
    <source>
        <strain evidence="2 3">IND2009</strain>
    </source>
</reference>
<keyword evidence="1" id="KW-0472">Membrane</keyword>
<dbReference type="AlphaFoldDB" id="A0A5J4NXQ8"/>
<proteinExistence type="predicted"/>
<dbReference type="EMBL" id="QNGE01000473">
    <property type="protein sequence ID" value="KAA3680319.1"/>
    <property type="molecule type" value="Genomic_DNA"/>
</dbReference>
<comment type="caution">
    <text evidence="2">The sequence shown here is derived from an EMBL/GenBank/DDBJ whole genome shotgun (WGS) entry which is preliminary data.</text>
</comment>
<keyword evidence="1" id="KW-0812">Transmembrane</keyword>
<evidence type="ECO:0000313" key="2">
    <source>
        <dbReference type="EMBL" id="KAA3680319.1"/>
    </source>
</evidence>
<organism evidence="2 3">
    <name type="scientific">Paragonimus westermani</name>
    <dbReference type="NCBI Taxonomy" id="34504"/>
    <lineage>
        <taxon>Eukaryota</taxon>
        <taxon>Metazoa</taxon>
        <taxon>Spiralia</taxon>
        <taxon>Lophotrochozoa</taxon>
        <taxon>Platyhelminthes</taxon>
        <taxon>Trematoda</taxon>
        <taxon>Digenea</taxon>
        <taxon>Plagiorchiida</taxon>
        <taxon>Troglotremata</taxon>
        <taxon>Troglotrematidae</taxon>
        <taxon>Paragonimus</taxon>
    </lineage>
</organism>
<evidence type="ECO:0000256" key="1">
    <source>
        <dbReference type="SAM" id="Phobius"/>
    </source>
</evidence>
<sequence>MNEVIVLGATMWAHGIYLAISTVILWKTHAQGRKRESNI</sequence>